<accession>A0A2Z7CNP2</accession>
<dbReference type="AlphaFoldDB" id="A0A2Z7CNP2"/>
<dbReference type="EMBL" id="KQ993828">
    <property type="protein sequence ID" value="KZV48680.1"/>
    <property type="molecule type" value="Genomic_DNA"/>
</dbReference>
<name>A0A2Z7CNP2_9LAMI</name>
<evidence type="ECO:0000313" key="3">
    <source>
        <dbReference type="Proteomes" id="UP000250235"/>
    </source>
</evidence>
<proteinExistence type="predicted"/>
<keyword evidence="3" id="KW-1185">Reference proteome</keyword>
<protein>
    <submittedName>
        <fullName evidence="2">Phospholipase D epsilon</fullName>
    </submittedName>
</protein>
<sequence>MSNLEQEWDAQASPAQDIQVGTIRQSGPRPDPRLLRQTALEVLTRSARSDSPRKTRPEQIPAKLAAAATT</sequence>
<feature type="region of interest" description="Disordered" evidence="1">
    <location>
        <begin position="1"/>
        <end position="70"/>
    </location>
</feature>
<evidence type="ECO:0000256" key="1">
    <source>
        <dbReference type="SAM" id="MobiDB-lite"/>
    </source>
</evidence>
<gene>
    <name evidence="2" type="ORF">F511_26128</name>
</gene>
<organism evidence="2 3">
    <name type="scientific">Dorcoceras hygrometricum</name>
    <dbReference type="NCBI Taxonomy" id="472368"/>
    <lineage>
        <taxon>Eukaryota</taxon>
        <taxon>Viridiplantae</taxon>
        <taxon>Streptophyta</taxon>
        <taxon>Embryophyta</taxon>
        <taxon>Tracheophyta</taxon>
        <taxon>Spermatophyta</taxon>
        <taxon>Magnoliopsida</taxon>
        <taxon>eudicotyledons</taxon>
        <taxon>Gunneridae</taxon>
        <taxon>Pentapetalae</taxon>
        <taxon>asterids</taxon>
        <taxon>lamiids</taxon>
        <taxon>Lamiales</taxon>
        <taxon>Gesneriaceae</taxon>
        <taxon>Didymocarpoideae</taxon>
        <taxon>Trichosporeae</taxon>
        <taxon>Loxocarpinae</taxon>
        <taxon>Dorcoceras</taxon>
    </lineage>
</organism>
<evidence type="ECO:0000313" key="2">
    <source>
        <dbReference type="EMBL" id="KZV48680.1"/>
    </source>
</evidence>
<dbReference type="Proteomes" id="UP000250235">
    <property type="component" value="Unassembled WGS sequence"/>
</dbReference>
<reference evidence="2 3" key="1">
    <citation type="journal article" date="2015" name="Proc. Natl. Acad. Sci. U.S.A.">
        <title>The resurrection genome of Boea hygrometrica: A blueprint for survival of dehydration.</title>
        <authorList>
            <person name="Xiao L."/>
            <person name="Yang G."/>
            <person name="Zhang L."/>
            <person name="Yang X."/>
            <person name="Zhao S."/>
            <person name="Ji Z."/>
            <person name="Zhou Q."/>
            <person name="Hu M."/>
            <person name="Wang Y."/>
            <person name="Chen M."/>
            <person name="Xu Y."/>
            <person name="Jin H."/>
            <person name="Xiao X."/>
            <person name="Hu G."/>
            <person name="Bao F."/>
            <person name="Hu Y."/>
            <person name="Wan P."/>
            <person name="Li L."/>
            <person name="Deng X."/>
            <person name="Kuang T."/>
            <person name="Xiang C."/>
            <person name="Zhu J.K."/>
            <person name="Oliver M.J."/>
            <person name="He Y."/>
        </authorList>
    </citation>
    <scope>NUCLEOTIDE SEQUENCE [LARGE SCALE GENOMIC DNA]</scope>
    <source>
        <strain evidence="3">cv. XS01</strain>
    </source>
</reference>
<feature type="compositionally biased region" description="Basic and acidic residues" evidence="1">
    <location>
        <begin position="47"/>
        <end position="57"/>
    </location>
</feature>